<evidence type="ECO:0000313" key="4">
    <source>
        <dbReference type="Proteomes" id="UP000532273"/>
    </source>
</evidence>
<dbReference type="SUPFAM" id="SSF52096">
    <property type="entry name" value="ClpP/crotonase"/>
    <property type="match status" value="1"/>
</dbReference>
<gene>
    <name evidence="3" type="ORF">GGQ60_001515</name>
</gene>
<comment type="caution">
    <text evidence="3">The sequence shown here is derived from an EMBL/GenBank/DDBJ whole genome shotgun (WGS) entry which is preliminary data.</text>
</comment>
<dbReference type="InterPro" id="IPR005151">
    <property type="entry name" value="Tail-specific_protease"/>
</dbReference>
<dbReference type="Proteomes" id="UP000532273">
    <property type="component" value="Unassembled WGS sequence"/>
</dbReference>
<feature type="chain" id="PRO_5030508158" description="Tail specific protease domain-containing protein" evidence="1">
    <location>
        <begin position="19"/>
        <end position="466"/>
    </location>
</feature>
<dbReference type="EMBL" id="JACIEF010000002">
    <property type="protein sequence ID" value="MBB4107534.1"/>
    <property type="molecule type" value="Genomic_DNA"/>
</dbReference>
<dbReference type="RefSeq" id="WP_183761683.1">
    <property type="nucleotide sequence ID" value="NZ_BMHZ01000001.1"/>
</dbReference>
<dbReference type="InterPro" id="IPR029045">
    <property type="entry name" value="ClpP/crotonase-like_dom_sf"/>
</dbReference>
<reference evidence="3 4" key="1">
    <citation type="submission" date="2020-08" db="EMBL/GenBank/DDBJ databases">
        <title>Genomic Encyclopedia of Type Strains, Phase IV (KMG-IV): sequencing the most valuable type-strain genomes for metagenomic binning, comparative biology and taxonomic classification.</title>
        <authorList>
            <person name="Goeker M."/>
        </authorList>
    </citation>
    <scope>NUCLEOTIDE SEQUENCE [LARGE SCALE GENOMIC DNA]</scope>
    <source>
        <strain evidence="3 4">DSM 100774</strain>
    </source>
</reference>
<evidence type="ECO:0000256" key="1">
    <source>
        <dbReference type="SAM" id="SignalP"/>
    </source>
</evidence>
<feature type="domain" description="Tail specific protease" evidence="2">
    <location>
        <begin position="237"/>
        <end position="448"/>
    </location>
</feature>
<keyword evidence="1" id="KW-0732">Signal</keyword>
<dbReference type="GO" id="GO:0006508">
    <property type="term" value="P:proteolysis"/>
    <property type="evidence" value="ECO:0007669"/>
    <property type="project" value="InterPro"/>
</dbReference>
<evidence type="ECO:0000259" key="2">
    <source>
        <dbReference type="Pfam" id="PF03572"/>
    </source>
</evidence>
<dbReference type="Gene3D" id="3.90.226.10">
    <property type="entry name" value="2-enoyl-CoA Hydratase, Chain A, domain 1"/>
    <property type="match status" value="1"/>
</dbReference>
<accession>A0A7W6K980</accession>
<dbReference type="GO" id="GO:0008236">
    <property type="term" value="F:serine-type peptidase activity"/>
    <property type="evidence" value="ECO:0007669"/>
    <property type="project" value="InterPro"/>
</dbReference>
<proteinExistence type="predicted"/>
<dbReference type="AlphaFoldDB" id="A0A7W6K980"/>
<organism evidence="3 4">
    <name type="scientific">Pedobacter zeae</name>
    <dbReference type="NCBI Taxonomy" id="1737356"/>
    <lineage>
        <taxon>Bacteria</taxon>
        <taxon>Pseudomonadati</taxon>
        <taxon>Bacteroidota</taxon>
        <taxon>Sphingobacteriia</taxon>
        <taxon>Sphingobacteriales</taxon>
        <taxon>Sphingobacteriaceae</taxon>
        <taxon>Pedobacter</taxon>
    </lineage>
</organism>
<feature type="signal peptide" evidence="1">
    <location>
        <begin position="1"/>
        <end position="18"/>
    </location>
</feature>
<evidence type="ECO:0000313" key="3">
    <source>
        <dbReference type="EMBL" id="MBB4107534.1"/>
    </source>
</evidence>
<dbReference type="Pfam" id="PF03572">
    <property type="entry name" value="Peptidase_S41"/>
    <property type="match status" value="1"/>
</dbReference>
<name>A0A7W6K980_9SPHI</name>
<protein>
    <recommendedName>
        <fullName evidence="2">Tail specific protease domain-containing protein</fullName>
    </recommendedName>
</protein>
<sequence>MKHLFFFLSAFFPLSLLAQDNTCSCSQVMEKLITKIETEYPGFAHKTIDYSSYKTLKNNLLNQSHAANNEACRRILKQYTDFFKDPHLWVGTNGTPFSAPGNTEIQSLEIDLPDFKNKINQTKDEYEGIWTNENYVFGVKKTGSIEHTGFIIDSKYPQWKSKNIKFKLLPNGTFEYALLDGTIKRGDYRLLDKSILYLEDVSVTLVKQTPKPVLNKLQIEEKIRALNGFYFKSVTPKTALLKLPSMEQKYLATIDSLIENNKSLLENSENLIIDLRGNPGGTTDSYQKLLPYISGKIIRNTGAEFLATQTYIDQLEKYKKTLDQNTDTKGLDAKIKVLKEHLGNFVNFNKDGDLPYYDEKVEVASKSPKHIIILANKMTGSSAEYFLFIAKQSKKVKIFGKPSYGALDYGNAFLTDLDCGYQVFLPTYRALRLPDYPIDNIGIQPDIYLENTVKDWVTFAVDYLEN</sequence>